<dbReference type="RefSeq" id="WP_338598644.1">
    <property type="nucleotide sequence ID" value="NZ_CP146016.1"/>
</dbReference>
<organism evidence="5 6">
    <name type="scientific">Sulfolobus tengchongensis</name>
    <dbReference type="NCBI Taxonomy" id="207809"/>
    <lineage>
        <taxon>Archaea</taxon>
        <taxon>Thermoproteota</taxon>
        <taxon>Thermoprotei</taxon>
        <taxon>Sulfolobales</taxon>
        <taxon>Sulfolobaceae</taxon>
        <taxon>Sulfolobus</taxon>
    </lineage>
</organism>
<dbReference type="PANTHER" id="PTHR46401">
    <property type="entry name" value="GLYCOSYLTRANSFERASE WBBK-RELATED"/>
    <property type="match status" value="1"/>
</dbReference>
<dbReference type="EMBL" id="CP146016">
    <property type="protein sequence ID" value="WWQ59470.1"/>
    <property type="molecule type" value="Genomic_DNA"/>
</dbReference>
<dbReference type="AlphaFoldDB" id="A0AAX4KYG2"/>
<feature type="domain" description="Glycosyl transferase family 1" evidence="2">
    <location>
        <begin position="161"/>
        <end position="311"/>
    </location>
</feature>
<evidence type="ECO:0000259" key="2">
    <source>
        <dbReference type="Pfam" id="PF00534"/>
    </source>
</evidence>
<dbReference type="SUPFAM" id="SSF53756">
    <property type="entry name" value="UDP-Glycosyltransferase/glycogen phosphorylase"/>
    <property type="match status" value="1"/>
</dbReference>
<dbReference type="GO" id="GO:0016757">
    <property type="term" value="F:glycosyltransferase activity"/>
    <property type="evidence" value="ECO:0007669"/>
    <property type="project" value="UniProtKB-KW"/>
</dbReference>
<dbReference type="GeneID" id="89336736"/>
<dbReference type="InterPro" id="IPR028098">
    <property type="entry name" value="Glyco_trans_4-like_N"/>
</dbReference>
<proteinExistence type="predicted"/>
<accession>A0AAX4KYG2</accession>
<evidence type="ECO:0000313" key="6">
    <source>
        <dbReference type="Proteomes" id="UP001432202"/>
    </source>
</evidence>
<dbReference type="Gene3D" id="3.40.50.2000">
    <property type="entry name" value="Glycogen Phosphorylase B"/>
    <property type="match status" value="2"/>
</dbReference>
<keyword evidence="1 5" id="KW-0808">Transferase</keyword>
<protein>
    <submittedName>
        <fullName evidence="5">Glycosyltransferase</fullName>
        <ecNumber evidence="5">2.4.-.-</ecNumber>
    </submittedName>
</protein>
<evidence type="ECO:0000313" key="5">
    <source>
        <dbReference type="EMBL" id="WWQ59472.1"/>
    </source>
</evidence>
<name>A0AAX4KYG2_9CREN</name>
<evidence type="ECO:0000259" key="3">
    <source>
        <dbReference type="Pfam" id="PF13439"/>
    </source>
</evidence>
<keyword evidence="5" id="KW-0328">Glycosyltransferase</keyword>
<dbReference type="PANTHER" id="PTHR46401:SF2">
    <property type="entry name" value="GLYCOSYLTRANSFERASE WBBK-RELATED"/>
    <property type="match status" value="1"/>
</dbReference>
<sequence length="333" mass="38611">MKVALIASIGSLKNNISNTTGVGRYVQELKKKLSQNLQVDTIGYDNSSLLHSVKSLINLNFKNYRQYDIIHLLEPKPLFPFLKKKFVITVHDLFFLRYRESKGILTSFYPKSTLKSISYADAIIAVSSLTAKEVRKYNKRVYVVNLGVSDTFFSTPLMKRKNKVFKIGYIGRVDHERKNLIRGIGVFKKFEEDAEFEIWGGYSEDNELSKKILKESIEDPRIKIKGPFKDEDIITIYDSFDAFFLPSKEEGFGLPILEAQSRGVPVIVFKDSLIPEEVCKYCIKINDELPSIEEIKEFKEKYEKEMIKYAKQFTWDKTAKETLKIYEKEAIVR</sequence>
<evidence type="ECO:0000256" key="1">
    <source>
        <dbReference type="ARBA" id="ARBA00022679"/>
    </source>
</evidence>
<evidence type="ECO:0000313" key="4">
    <source>
        <dbReference type="EMBL" id="WWQ59470.1"/>
    </source>
</evidence>
<dbReference type="EC" id="2.4.-.-" evidence="5"/>
<dbReference type="InterPro" id="IPR001296">
    <property type="entry name" value="Glyco_trans_1"/>
</dbReference>
<dbReference type="Pfam" id="PF00534">
    <property type="entry name" value="Glycos_transf_1"/>
    <property type="match status" value="1"/>
</dbReference>
<keyword evidence="6" id="KW-1185">Reference proteome</keyword>
<gene>
    <name evidence="4" type="ORF">V6M85_08145</name>
    <name evidence="5" type="ORF">V6M85_08170</name>
</gene>
<feature type="domain" description="Glycosyltransferase subfamily 4-like N-terminal" evidence="3">
    <location>
        <begin position="63"/>
        <end position="149"/>
    </location>
</feature>
<dbReference type="Pfam" id="PF13439">
    <property type="entry name" value="Glyco_transf_4"/>
    <property type="match status" value="1"/>
</dbReference>
<reference evidence="5 6" key="1">
    <citation type="submission" date="2024-02" db="EMBL/GenBank/DDBJ databases">
        <title>STSV induces naive adaptation in Sulfolobus.</title>
        <authorList>
            <person name="Xiang X."/>
            <person name="Song M."/>
        </authorList>
    </citation>
    <scope>NUCLEOTIDE SEQUENCE [LARGE SCALE GENOMIC DNA]</scope>
    <source>
        <strain evidence="5 6">RT2</strain>
    </source>
</reference>
<dbReference type="Proteomes" id="UP001432202">
    <property type="component" value="Chromosome"/>
</dbReference>
<dbReference type="EMBL" id="CP146016">
    <property type="protein sequence ID" value="WWQ59472.1"/>
    <property type="molecule type" value="Genomic_DNA"/>
</dbReference>